<dbReference type="Gene3D" id="3.40.50.720">
    <property type="entry name" value="NAD(P)-binding Rossmann-like Domain"/>
    <property type="match status" value="1"/>
</dbReference>
<dbReference type="InterPro" id="IPR051783">
    <property type="entry name" value="NAD(P)-dependent_oxidoreduct"/>
</dbReference>
<dbReference type="InterPro" id="IPR036291">
    <property type="entry name" value="NAD(P)-bd_dom_sf"/>
</dbReference>
<dbReference type="Pfam" id="PF01370">
    <property type="entry name" value="Epimerase"/>
    <property type="match status" value="1"/>
</dbReference>
<sequence>MPKTIFLAGATGAIGRRLVPQLLDAGYDVFGTTRSSDKARDLDAAGVHAVVVDVFDRDALKRAVIEANPDVIIHQLTDLPPAVDPSRASEFAARNARIRREGTANLMRAAMAAGAKRIIAQSIAWAYAAGNEPHDESAPLDLAAPEPRSVSVSGVAALEAAVLGEPERVTGIVLRYGRLYGPATGADFPDATLAVHVDAAARAAMLAVKAGTQGIYNIAEASPMVTSAKAIRELGWTPEFRI</sequence>
<organism evidence="2 3">
    <name type="scientific">Rhizobium dioscoreae</name>
    <dbReference type="NCBI Taxonomy" id="2653122"/>
    <lineage>
        <taxon>Bacteria</taxon>
        <taxon>Pseudomonadati</taxon>
        <taxon>Pseudomonadota</taxon>
        <taxon>Alphaproteobacteria</taxon>
        <taxon>Hyphomicrobiales</taxon>
        <taxon>Rhizobiaceae</taxon>
        <taxon>Rhizobium/Agrobacterium group</taxon>
        <taxon>Rhizobium</taxon>
    </lineage>
</organism>
<comment type="caution">
    <text evidence="2">The sequence shown here is derived from an EMBL/GenBank/DDBJ whole genome shotgun (WGS) entry which is preliminary data.</text>
</comment>
<evidence type="ECO:0000259" key="1">
    <source>
        <dbReference type="Pfam" id="PF01370"/>
    </source>
</evidence>
<protein>
    <submittedName>
        <fullName evidence="2">dTDP-glucose 4,6-dehydratase</fullName>
    </submittedName>
</protein>
<evidence type="ECO:0000313" key="2">
    <source>
        <dbReference type="EMBL" id="GES53190.1"/>
    </source>
</evidence>
<accession>A0ABQ0ZCD1</accession>
<proteinExistence type="predicted"/>
<dbReference type="PANTHER" id="PTHR48079:SF6">
    <property type="entry name" value="NAD(P)-BINDING DOMAIN-CONTAINING PROTEIN-RELATED"/>
    <property type="match status" value="1"/>
</dbReference>
<keyword evidence="3" id="KW-1185">Reference proteome</keyword>
<gene>
    <name evidence="2" type="ORF">RsS93_58040</name>
</gene>
<dbReference type="Proteomes" id="UP000390335">
    <property type="component" value="Unassembled WGS sequence"/>
</dbReference>
<name>A0ABQ0ZCD1_9HYPH</name>
<dbReference type="EMBL" id="BLAJ01000015">
    <property type="protein sequence ID" value="GES53190.1"/>
    <property type="molecule type" value="Genomic_DNA"/>
</dbReference>
<dbReference type="PANTHER" id="PTHR48079">
    <property type="entry name" value="PROTEIN YEEZ"/>
    <property type="match status" value="1"/>
</dbReference>
<feature type="domain" description="NAD-dependent epimerase/dehydratase" evidence="1">
    <location>
        <begin position="5"/>
        <end position="201"/>
    </location>
</feature>
<dbReference type="SUPFAM" id="SSF51735">
    <property type="entry name" value="NAD(P)-binding Rossmann-fold domains"/>
    <property type="match status" value="1"/>
</dbReference>
<reference evidence="2 3" key="1">
    <citation type="journal article" date="2020" name="Genome Biol. Evol.">
        <title>Rhizobium dioscoreae sp. nov., a plant growth-promoting bacterium isolated from yam (Dioscorea species).</title>
        <authorList>
            <person name="Ouyabe M."/>
            <person name="Tanaka N."/>
            <person name="Shiwa Y."/>
            <person name="Fujita N."/>
            <person name="Kikuno H."/>
            <person name="Babil P."/>
            <person name="Shiwachi H."/>
        </authorList>
    </citation>
    <scope>NUCLEOTIDE SEQUENCE [LARGE SCALE GENOMIC DNA]</scope>
    <source>
        <strain evidence="2 3">S-93</strain>
    </source>
</reference>
<evidence type="ECO:0000313" key="3">
    <source>
        <dbReference type="Proteomes" id="UP000390335"/>
    </source>
</evidence>
<dbReference type="InterPro" id="IPR001509">
    <property type="entry name" value="Epimerase_deHydtase"/>
</dbReference>
<dbReference type="RefSeq" id="WP_113421002.1">
    <property type="nucleotide sequence ID" value="NZ_BLAJ01000015.1"/>
</dbReference>